<dbReference type="InterPro" id="IPR051149">
    <property type="entry name" value="Spindly/BICDR_Dynein_Adapter"/>
</dbReference>
<dbReference type="EMBL" id="CH963857">
    <property type="protein sequence ID" value="EDW76425.1"/>
    <property type="molecule type" value="Genomic_DNA"/>
</dbReference>
<dbReference type="InParanoid" id="B4MV80"/>
<dbReference type="PANTHER" id="PTHR32123:SF9">
    <property type="entry name" value="PROTEIN SPINDLY"/>
    <property type="match status" value="1"/>
</dbReference>
<protein>
    <recommendedName>
        <fullName evidence="6">Protein Spindly</fullName>
    </recommendedName>
</protein>
<feature type="coiled-coil region" evidence="2">
    <location>
        <begin position="77"/>
        <end position="132"/>
    </location>
</feature>
<evidence type="ECO:0000313" key="5">
    <source>
        <dbReference type="Proteomes" id="UP000007798"/>
    </source>
</evidence>
<sequence>MSSNLDFNSLTTDDIVYEYKILHTRHQQLKEQSEEDAQRIHELKRNLDTALAAEAYLTQELEQLNACGGGGPAQNTQHGIEQELDEMRKRYKTLLEEHENLQQEYDNQGQEVEKLKSKLKQSEKDLEGKVAQQLAHVHDECQERFGVLETENSELMQKLFEYEQAKVKQTFEVADKERNMAILEDQVSCLEQNLKCKRDELEEKIQLLESCQEQLVEANAKIAMLSSSPNENDRKGNSLFAEVDDQRQAMRQLLAAQKKSYLDMKKVYSDSKFEIHRLKRENSAMHKELDTCSNIFCSADRTYQNKLNERIRQLMKQNDSLEKQLNISQKRLRELANEKSVTWLDSMMDFCKRETGDLKSQLHALRIQKAAEEEQMRNVQQQMARWRFECLKSRCVVIDRENLLTEHKISFKSMQAMEFNIKEEELKVAQPRIVPKRHNPTVSTEIIVLDTPIKPKIEVINELPVRVVQLEVQDQSINEDIKPVEIAKPLKKGTPVKSRLGLMKIKREQQLTHDVNDSKDTAKESFQTSSPGKCAEIKSEDLVTQDENNSKGPQEDKHITKESFQASSAEIKSENVAIALDNVINQTEDDKDSGEFIASPSKPQQKGTPIKLRPGHKINVRPNEELFPEVKPNAKGTPVKRHELQLSDSEENDQISPAKPLRKGTPMKALFSTEATTETGCSQDIRSILNKKRNIFGDDTNKAVHFSSSQPIVHQISSCESEAKENESPMQTTKNEDSKDIKPFNKVKPNIIRRIVVSSRKAPK</sequence>
<evidence type="ECO:0000256" key="3">
    <source>
        <dbReference type="SAM" id="MobiDB-lite"/>
    </source>
</evidence>
<dbReference type="HOGENOM" id="CLU_349265_0_0_1"/>
<keyword evidence="5" id="KW-1185">Reference proteome</keyword>
<dbReference type="KEGG" id="dwi:6641828"/>
<feature type="region of interest" description="Disordered" evidence="3">
    <location>
        <begin position="509"/>
        <end position="568"/>
    </location>
</feature>
<organism evidence="4 5">
    <name type="scientific">Drosophila willistoni</name>
    <name type="common">Fruit fly</name>
    <dbReference type="NCBI Taxonomy" id="7260"/>
    <lineage>
        <taxon>Eukaryota</taxon>
        <taxon>Metazoa</taxon>
        <taxon>Ecdysozoa</taxon>
        <taxon>Arthropoda</taxon>
        <taxon>Hexapoda</taxon>
        <taxon>Insecta</taxon>
        <taxon>Pterygota</taxon>
        <taxon>Neoptera</taxon>
        <taxon>Endopterygota</taxon>
        <taxon>Diptera</taxon>
        <taxon>Brachycera</taxon>
        <taxon>Muscomorpha</taxon>
        <taxon>Ephydroidea</taxon>
        <taxon>Drosophilidae</taxon>
        <taxon>Drosophila</taxon>
        <taxon>Sophophora</taxon>
    </lineage>
</organism>
<evidence type="ECO:0000256" key="1">
    <source>
        <dbReference type="ARBA" id="ARBA00023054"/>
    </source>
</evidence>
<feature type="coiled-coil region" evidence="2">
    <location>
        <begin position="362"/>
        <end position="389"/>
    </location>
</feature>
<dbReference type="STRING" id="7260.B4MV80"/>
<name>B4MV80_DROWI</name>
<feature type="coiled-coil region" evidence="2">
    <location>
        <begin position="173"/>
        <end position="228"/>
    </location>
</feature>
<dbReference type="SMR" id="B4MV80"/>
<dbReference type="AlphaFoldDB" id="B4MV80"/>
<accession>B4MV80</accession>
<dbReference type="PhylomeDB" id="B4MV80"/>
<feature type="compositionally biased region" description="Basic and acidic residues" evidence="3">
    <location>
        <begin position="509"/>
        <end position="523"/>
    </location>
</feature>
<keyword evidence="1 2" id="KW-0175">Coiled coil</keyword>
<dbReference type="Proteomes" id="UP000007798">
    <property type="component" value="Unassembled WGS sequence"/>
</dbReference>
<dbReference type="PANTHER" id="PTHR32123">
    <property type="entry name" value="BICD FAMILY-LIKE CARGO ADAPTER"/>
    <property type="match status" value="1"/>
</dbReference>
<dbReference type="OrthoDB" id="2121607at2759"/>
<dbReference type="FunCoup" id="B4MV80">
    <property type="interactions" value="376"/>
</dbReference>
<gene>
    <name evidence="4" type="primary">Dwil\GK14670</name>
    <name evidence="4" type="ORF">Dwil_GK14670</name>
</gene>
<feature type="region of interest" description="Disordered" evidence="3">
    <location>
        <begin position="587"/>
        <end position="616"/>
    </location>
</feature>
<evidence type="ECO:0000313" key="4">
    <source>
        <dbReference type="EMBL" id="EDW76425.1"/>
    </source>
</evidence>
<reference evidence="4 5" key="1">
    <citation type="journal article" date="2007" name="Nature">
        <title>Evolution of genes and genomes on the Drosophila phylogeny.</title>
        <authorList>
            <consortium name="Drosophila 12 Genomes Consortium"/>
            <person name="Clark A.G."/>
            <person name="Eisen M.B."/>
            <person name="Smith D.R."/>
            <person name="Bergman C.M."/>
            <person name="Oliver B."/>
            <person name="Markow T.A."/>
            <person name="Kaufman T.C."/>
            <person name="Kellis M."/>
            <person name="Gelbart W."/>
            <person name="Iyer V.N."/>
            <person name="Pollard D.A."/>
            <person name="Sackton T.B."/>
            <person name="Larracuente A.M."/>
            <person name="Singh N.D."/>
            <person name="Abad J.P."/>
            <person name="Abt D.N."/>
            <person name="Adryan B."/>
            <person name="Aguade M."/>
            <person name="Akashi H."/>
            <person name="Anderson W.W."/>
            <person name="Aquadro C.F."/>
            <person name="Ardell D.H."/>
            <person name="Arguello R."/>
            <person name="Artieri C.G."/>
            <person name="Barbash D.A."/>
            <person name="Barker D."/>
            <person name="Barsanti P."/>
            <person name="Batterham P."/>
            <person name="Batzoglou S."/>
            <person name="Begun D."/>
            <person name="Bhutkar A."/>
            <person name="Blanco E."/>
            <person name="Bosak S.A."/>
            <person name="Bradley R.K."/>
            <person name="Brand A.D."/>
            <person name="Brent M.R."/>
            <person name="Brooks A.N."/>
            <person name="Brown R.H."/>
            <person name="Butlin R.K."/>
            <person name="Caggese C."/>
            <person name="Calvi B.R."/>
            <person name="Bernardo de Carvalho A."/>
            <person name="Caspi A."/>
            <person name="Castrezana S."/>
            <person name="Celniker S.E."/>
            <person name="Chang J.L."/>
            <person name="Chapple C."/>
            <person name="Chatterji S."/>
            <person name="Chinwalla A."/>
            <person name="Civetta A."/>
            <person name="Clifton S.W."/>
            <person name="Comeron J.M."/>
            <person name="Costello J.C."/>
            <person name="Coyne J.A."/>
            <person name="Daub J."/>
            <person name="David R.G."/>
            <person name="Delcher A.L."/>
            <person name="Delehaunty K."/>
            <person name="Do C.B."/>
            <person name="Ebling H."/>
            <person name="Edwards K."/>
            <person name="Eickbush T."/>
            <person name="Evans J.D."/>
            <person name="Filipski A."/>
            <person name="Findeiss S."/>
            <person name="Freyhult E."/>
            <person name="Fulton L."/>
            <person name="Fulton R."/>
            <person name="Garcia A.C."/>
            <person name="Gardiner A."/>
            <person name="Garfield D.A."/>
            <person name="Garvin B.E."/>
            <person name="Gibson G."/>
            <person name="Gilbert D."/>
            <person name="Gnerre S."/>
            <person name="Godfrey J."/>
            <person name="Good R."/>
            <person name="Gotea V."/>
            <person name="Gravely B."/>
            <person name="Greenberg A.J."/>
            <person name="Griffiths-Jones S."/>
            <person name="Gross S."/>
            <person name="Guigo R."/>
            <person name="Gustafson E.A."/>
            <person name="Haerty W."/>
            <person name="Hahn M.W."/>
            <person name="Halligan D.L."/>
            <person name="Halpern A.L."/>
            <person name="Halter G.M."/>
            <person name="Han M.V."/>
            <person name="Heger A."/>
            <person name="Hillier L."/>
            <person name="Hinrichs A.S."/>
            <person name="Holmes I."/>
            <person name="Hoskins R.A."/>
            <person name="Hubisz M.J."/>
            <person name="Hultmark D."/>
            <person name="Huntley M.A."/>
            <person name="Jaffe D.B."/>
            <person name="Jagadeeshan S."/>
            <person name="Jeck W.R."/>
            <person name="Johnson J."/>
            <person name="Jones C.D."/>
            <person name="Jordan W.C."/>
            <person name="Karpen G.H."/>
            <person name="Kataoka E."/>
            <person name="Keightley P.D."/>
            <person name="Kheradpour P."/>
            <person name="Kirkness E.F."/>
            <person name="Koerich L.B."/>
            <person name="Kristiansen K."/>
            <person name="Kudrna D."/>
            <person name="Kulathinal R.J."/>
            <person name="Kumar S."/>
            <person name="Kwok R."/>
            <person name="Lander E."/>
            <person name="Langley C.H."/>
            <person name="Lapoint R."/>
            <person name="Lazzaro B.P."/>
            <person name="Lee S.J."/>
            <person name="Levesque L."/>
            <person name="Li R."/>
            <person name="Lin C.F."/>
            <person name="Lin M.F."/>
            <person name="Lindblad-Toh K."/>
            <person name="Llopart A."/>
            <person name="Long M."/>
            <person name="Low L."/>
            <person name="Lozovsky E."/>
            <person name="Lu J."/>
            <person name="Luo M."/>
            <person name="Machado C.A."/>
            <person name="Makalowski W."/>
            <person name="Marzo M."/>
            <person name="Matsuda M."/>
            <person name="Matzkin L."/>
            <person name="McAllister B."/>
            <person name="McBride C.S."/>
            <person name="McKernan B."/>
            <person name="McKernan K."/>
            <person name="Mendez-Lago M."/>
            <person name="Minx P."/>
            <person name="Mollenhauer M.U."/>
            <person name="Montooth K."/>
            <person name="Mount S.M."/>
            <person name="Mu X."/>
            <person name="Myers E."/>
            <person name="Negre B."/>
            <person name="Newfeld S."/>
            <person name="Nielsen R."/>
            <person name="Noor M.A."/>
            <person name="O'Grady P."/>
            <person name="Pachter L."/>
            <person name="Papaceit M."/>
            <person name="Parisi M.J."/>
            <person name="Parisi M."/>
            <person name="Parts L."/>
            <person name="Pedersen J.S."/>
            <person name="Pesole G."/>
            <person name="Phillippy A.M."/>
            <person name="Ponting C.P."/>
            <person name="Pop M."/>
            <person name="Porcelli D."/>
            <person name="Powell J.R."/>
            <person name="Prohaska S."/>
            <person name="Pruitt K."/>
            <person name="Puig M."/>
            <person name="Quesneville H."/>
            <person name="Ram K.R."/>
            <person name="Rand D."/>
            <person name="Rasmussen M.D."/>
            <person name="Reed L.K."/>
            <person name="Reenan R."/>
            <person name="Reily A."/>
            <person name="Remington K.A."/>
            <person name="Rieger T.T."/>
            <person name="Ritchie M.G."/>
            <person name="Robin C."/>
            <person name="Rogers Y.H."/>
            <person name="Rohde C."/>
            <person name="Rozas J."/>
            <person name="Rubenfield M.J."/>
            <person name="Ruiz A."/>
            <person name="Russo S."/>
            <person name="Salzberg S.L."/>
            <person name="Sanchez-Gracia A."/>
            <person name="Saranga D.J."/>
            <person name="Sato H."/>
            <person name="Schaeffer S.W."/>
            <person name="Schatz M.C."/>
            <person name="Schlenke T."/>
            <person name="Schwartz R."/>
            <person name="Segarra C."/>
            <person name="Singh R.S."/>
            <person name="Sirot L."/>
            <person name="Sirota M."/>
            <person name="Sisneros N.B."/>
            <person name="Smith C.D."/>
            <person name="Smith T.F."/>
            <person name="Spieth J."/>
            <person name="Stage D.E."/>
            <person name="Stark A."/>
            <person name="Stephan W."/>
            <person name="Strausberg R.L."/>
            <person name="Strempel S."/>
            <person name="Sturgill D."/>
            <person name="Sutton G."/>
            <person name="Sutton G.G."/>
            <person name="Tao W."/>
            <person name="Teichmann S."/>
            <person name="Tobari Y.N."/>
            <person name="Tomimura Y."/>
            <person name="Tsolas J.M."/>
            <person name="Valente V.L."/>
            <person name="Venter E."/>
            <person name="Venter J.C."/>
            <person name="Vicario S."/>
            <person name="Vieira F.G."/>
            <person name="Vilella A.J."/>
            <person name="Villasante A."/>
            <person name="Walenz B."/>
            <person name="Wang J."/>
            <person name="Wasserman M."/>
            <person name="Watts T."/>
            <person name="Wilson D."/>
            <person name="Wilson R.K."/>
            <person name="Wing R.A."/>
            <person name="Wolfner M.F."/>
            <person name="Wong A."/>
            <person name="Wong G.K."/>
            <person name="Wu C.I."/>
            <person name="Wu G."/>
            <person name="Yamamoto D."/>
            <person name="Yang H.P."/>
            <person name="Yang S.P."/>
            <person name="Yorke J.A."/>
            <person name="Yoshida K."/>
            <person name="Zdobnov E."/>
            <person name="Zhang P."/>
            <person name="Zhang Y."/>
            <person name="Zimin A.V."/>
            <person name="Baldwin J."/>
            <person name="Abdouelleil A."/>
            <person name="Abdulkadir J."/>
            <person name="Abebe A."/>
            <person name="Abera B."/>
            <person name="Abreu J."/>
            <person name="Acer S.C."/>
            <person name="Aftuck L."/>
            <person name="Alexander A."/>
            <person name="An P."/>
            <person name="Anderson E."/>
            <person name="Anderson S."/>
            <person name="Arachi H."/>
            <person name="Azer M."/>
            <person name="Bachantsang P."/>
            <person name="Barry A."/>
            <person name="Bayul T."/>
            <person name="Berlin A."/>
            <person name="Bessette D."/>
            <person name="Bloom T."/>
            <person name="Blye J."/>
            <person name="Boguslavskiy L."/>
            <person name="Bonnet C."/>
            <person name="Boukhgalter B."/>
            <person name="Bourzgui I."/>
            <person name="Brown A."/>
            <person name="Cahill P."/>
            <person name="Channer S."/>
            <person name="Cheshatsang Y."/>
            <person name="Chuda L."/>
            <person name="Citroen M."/>
            <person name="Collymore A."/>
            <person name="Cooke P."/>
            <person name="Costello M."/>
            <person name="D'Aco K."/>
            <person name="Daza R."/>
            <person name="De Haan G."/>
            <person name="DeGray S."/>
            <person name="DeMaso C."/>
            <person name="Dhargay N."/>
            <person name="Dooley K."/>
            <person name="Dooley E."/>
            <person name="Doricent M."/>
            <person name="Dorje P."/>
            <person name="Dorjee K."/>
            <person name="Dupes A."/>
            <person name="Elong R."/>
            <person name="Falk J."/>
            <person name="Farina A."/>
            <person name="Faro S."/>
            <person name="Ferguson D."/>
            <person name="Fisher S."/>
            <person name="Foley C.D."/>
            <person name="Franke A."/>
            <person name="Friedrich D."/>
            <person name="Gadbois L."/>
            <person name="Gearin G."/>
            <person name="Gearin C.R."/>
            <person name="Giannoukos G."/>
            <person name="Goode T."/>
            <person name="Graham J."/>
            <person name="Grandbois E."/>
            <person name="Grewal S."/>
            <person name="Gyaltsen K."/>
            <person name="Hafez N."/>
            <person name="Hagos B."/>
            <person name="Hall J."/>
            <person name="Henson C."/>
            <person name="Hollinger A."/>
            <person name="Honan T."/>
            <person name="Huard M.D."/>
            <person name="Hughes L."/>
            <person name="Hurhula B."/>
            <person name="Husby M.E."/>
            <person name="Kamat A."/>
            <person name="Kanga B."/>
            <person name="Kashin S."/>
            <person name="Khazanovich D."/>
            <person name="Kisner P."/>
            <person name="Lance K."/>
            <person name="Lara M."/>
            <person name="Lee W."/>
            <person name="Lennon N."/>
            <person name="Letendre F."/>
            <person name="LeVine R."/>
            <person name="Lipovsky A."/>
            <person name="Liu X."/>
            <person name="Liu J."/>
            <person name="Liu S."/>
            <person name="Lokyitsang T."/>
            <person name="Lokyitsang Y."/>
            <person name="Lubonja R."/>
            <person name="Lui A."/>
            <person name="MacDonald P."/>
            <person name="Magnisalis V."/>
            <person name="Maru K."/>
            <person name="Matthews C."/>
            <person name="McCusker W."/>
            <person name="McDonough S."/>
            <person name="Mehta T."/>
            <person name="Meldrim J."/>
            <person name="Meneus L."/>
            <person name="Mihai O."/>
            <person name="Mihalev A."/>
            <person name="Mihova T."/>
            <person name="Mittelman R."/>
            <person name="Mlenga V."/>
            <person name="Montmayeur A."/>
            <person name="Mulrain L."/>
            <person name="Navidi A."/>
            <person name="Naylor J."/>
            <person name="Negash T."/>
            <person name="Nguyen T."/>
            <person name="Nguyen N."/>
            <person name="Nicol R."/>
            <person name="Norbu C."/>
            <person name="Norbu N."/>
            <person name="Novod N."/>
            <person name="O'Neill B."/>
            <person name="Osman S."/>
            <person name="Markiewicz E."/>
            <person name="Oyono O.L."/>
            <person name="Patti C."/>
            <person name="Phunkhang P."/>
            <person name="Pierre F."/>
            <person name="Priest M."/>
            <person name="Raghuraman S."/>
            <person name="Rege F."/>
            <person name="Reyes R."/>
            <person name="Rise C."/>
            <person name="Rogov P."/>
            <person name="Ross K."/>
            <person name="Ryan E."/>
            <person name="Settipalli S."/>
            <person name="Shea T."/>
            <person name="Sherpa N."/>
            <person name="Shi L."/>
            <person name="Shih D."/>
            <person name="Sparrow T."/>
            <person name="Spaulding J."/>
            <person name="Stalker J."/>
            <person name="Stange-Thomann N."/>
            <person name="Stavropoulos S."/>
            <person name="Stone C."/>
            <person name="Strader C."/>
            <person name="Tesfaye S."/>
            <person name="Thomson T."/>
            <person name="Thoulutsang Y."/>
            <person name="Thoulutsang D."/>
            <person name="Topham K."/>
            <person name="Topping I."/>
            <person name="Tsamla T."/>
            <person name="Vassiliev H."/>
            <person name="Vo A."/>
            <person name="Wangchuk T."/>
            <person name="Wangdi T."/>
            <person name="Weiand M."/>
            <person name="Wilkinson J."/>
            <person name="Wilson A."/>
            <person name="Yadav S."/>
            <person name="Young G."/>
            <person name="Yu Q."/>
            <person name="Zembek L."/>
            <person name="Zhong D."/>
            <person name="Zimmer A."/>
            <person name="Zwirko Z."/>
            <person name="Jaffe D.B."/>
            <person name="Alvarez P."/>
            <person name="Brockman W."/>
            <person name="Butler J."/>
            <person name="Chin C."/>
            <person name="Gnerre S."/>
            <person name="Grabherr M."/>
            <person name="Kleber M."/>
            <person name="Mauceli E."/>
            <person name="MacCallum I."/>
        </authorList>
    </citation>
    <scope>NUCLEOTIDE SEQUENCE [LARGE SCALE GENOMIC DNA]</scope>
    <source>
        <strain evidence="5">Tucson 14030-0811.24</strain>
    </source>
</reference>
<dbReference type="eggNOG" id="ENOG502SFS6">
    <property type="taxonomic scope" value="Eukaryota"/>
</dbReference>
<feature type="compositionally biased region" description="Polar residues" evidence="3">
    <location>
        <begin position="709"/>
        <end position="720"/>
    </location>
</feature>
<feature type="compositionally biased region" description="Basic and acidic residues" evidence="3">
    <location>
        <begin position="734"/>
        <end position="743"/>
    </location>
</feature>
<feature type="coiled-coil region" evidence="2">
    <location>
        <begin position="304"/>
        <end position="338"/>
    </location>
</feature>
<evidence type="ECO:0008006" key="6">
    <source>
        <dbReference type="Google" id="ProtNLM"/>
    </source>
</evidence>
<feature type="region of interest" description="Disordered" evidence="3">
    <location>
        <begin position="628"/>
        <end position="664"/>
    </location>
</feature>
<evidence type="ECO:0000256" key="2">
    <source>
        <dbReference type="SAM" id="Coils"/>
    </source>
</evidence>
<dbReference type="OMA" id="RENVAMH"/>
<feature type="region of interest" description="Disordered" evidence="3">
    <location>
        <begin position="709"/>
        <end position="746"/>
    </location>
</feature>
<proteinExistence type="predicted"/>